<accession>A0AB36SAD6</accession>
<dbReference type="RefSeq" id="WP_005877896.1">
    <property type="nucleotide sequence ID" value="NZ_CABGIQ010000013.1"/>
</dbReference>
<name>A0AB36SAD6_9ENTE</name>
<evidence type="ECO:0008006" key="4">
    <source>
        <dbReference type="Google" id="ProtNLM"/>
    </source>
</evidence>
<reference evidence="2 3" key="1">
    <citation type="submission" date="2017-09" db="EMBL/GenBank/DDBJ databases">
        <title>FDA dAtabase for Regulatory Grade micrObial Sequences (FDA-ARGOS): Supporting development and validation of Infectious Disease Dx tests.</title>
        <authorList>
            <person name="Minogue T."/>
            <person name="Wolcott M."/>
            <person name="Wasieloski L."/>
            <person name="Aguilar W."/>
            <person name="Moore D."/>
            <person name="Tallon L.J."/>
            <person name="Sadzewicz L."/>
            <person name="Ott S."/>
            <person name="Zhao X."/>
            <person name="Nagaraj S."/>
            <person name="Vavikolanu K."/>
            <person name="Aluvathingal J."/>
            <person name="Nadendla S."/>
            <person name="Sichtig H."/>
        </authorList>
    </citation>
    <scope>NUCLEOTIDE SEQUENCE [LARGE SCALE GENOMIC DNA]</scope>
    <source>
        <strain evidence="2 3">FDAARGOS_396</strain>
    </source>
</reference>
<evidence type="ECO:0000313" key="2">
    <source>
        <dbReference type="EMBL" id="PEH45868.1"/>
    </source>
</evidence>
<feature type="transmembrane region" description="Helical" evidence="1">
    <location>
        <begin position="205"/>
        <end position="225"/>
    </location>
</feature>
<feature type="transmembrane region" description="Helical" evidence="1">
    <location>
        <begin position="245"/>
        <end position="270"/>
    </location>
</feature>
<proteinExistence type="predicted"/>
<keyword evidence="1" id="KW-1133">Transmembrane helix</keyword>
<keyword evidence="1" id="KW-0472">Membrane</keyword>
<dbReference type="AlphaFoldDB" id="A0AB36SAD6"/>
<gene>
    <name evidence="2" type="ORF">CRM96_13025</name>
</gene>
<protein>
    <recommendedName>
        <fullName evidence="4">Cell division protein FtsX</fullName>
    </recommendedName>
</protein>
<dbReference type="Proteomes" id="UP000220669">
    <property type="component" value="Unassembled WGS sequence"/>
</dbReference>
<dbReference type="EMBL" id="PDEB01000004">
    <property type="protein sequence ID" value="PEH45868.1"/>
    <property type="molecule type" value="Genomic_DNA"/>
</dbReference>
<organism evidence="2 3">
    <name type="scientific">Enterococcus durans</name>
    <dbReference type="NCBI Taxonomy" id="53345"/>
    <lineage>
        <taxon>Bacteria</taxon>
        <taxon>Bacillati</taxon>
        <taxon>Bacillota</taxon>
        <taxon>Bacilli</taxon>
        <taxon>Lactobacillales</taxon>
        <taxon>Enterococcaceae</taxon>
        <taxon>Enterococcus</taxon>
    </lineage>
</organism>
<dbReference type="KEGG" id="edu:LIU_02755"/>
<comment type="caution">
    <text evidence="2">The sequence shown here is derived from an EMBL/GenBank/DDBJ whole genome shotgun (WGS) entry which is preliminary data.</text>
</comment>
<evidence type="ECO:0000313" key="3">
    <source>
        <dbReference type="Proteomes" id="UP000220669"/>
    </source>
</evidence>
<feature type="transmembrane region" description="Helical" evidence="1">
    <location>
        <begin position="173"/>
        <end position="193"/>
    </location>
</feature>
<sequence length="284" mass="32363">MEEEKTSRIRLGVLLLICTVSLLGTISLGIVKGTFFNQSFLLEQTKKTEYSQLVANEISQNFREDNLEESEYVEVIATSIPQAFIEQSIKVFIHDTYTGSKRKISETTEVTEKIDSVLQSYIQEHQLTLDETEKNKIETMKVTLVNQFQRTAGSYYLFYFIHNMIETMEKGDFLFLIMLSIFLVCQLIIILLSRKNIGRFIRYTSLQLGVVGGVLIIVAGALYLSRLSQNLEFRSPAVQVLMASYIQTVLSYFVISGGIVASLGVILGLYSFARYKKKERFQSN</sequence>
<evidence type="ECO:0000256" key="1">
    <source>
        <dbReference type="SAM" id="Phobius"/>
    </source>
</evidence>
<keyword evidence="1" id="KW-0812">Transmembrane</keyword>
<feature type="transmembrane region" description="Helical" evidence="1">
    <location>
        <begin position="12"/>
        <end position="31"/>
    </location>
</feature>